<protein>
    <recommendedName>
        <fullName evidence="5">DUF202 domain-containing protein</fullName>
    </recommendedName>
</protein>
<evidence type="ECO:0000256" key="3">
    <source>
        <dbReference type="ARBA" id="ARBA00022989"/>
    </source>
</evidence>
<name>A0A259TVZ6_9BACT</name>
<evidence type="ECO:0000256" key="4">
    <source>
        <dbReference type="ARBA" id="ARBA00023136"/>
    </source>
</evidence>
<reference evidence="6 7" key="1">
    <citation type="submission" date="2016-11" db="EMBL/GenBank/DDBJ databases">
        <title>Study of marine rhodopsin-containing bacteria.</title>
        <authorList>
            <person name="Yoshizawa S."/>
            <person name="Kumagai Y."/>
            <person name="Kogure K."/>
        </authorList>
    </citation>
    <scope>NUCLEOTIDE SEQUENCE [LARGE SCALE GENOMIC DNA]</scope>
    <source>
        <strain evidence="6 7">SG-29</strain>
    </source>
</reference>
<dbReference type="RefSeq" id="WP_094545518.1">
    <property type="nucleotide sequence ID" value="NZ_MQWB01000001.1"/>
</dbReference>
<evidence type="ECO:0000313" key="7">
    <source>
        <dbReference type="Proteomes" id="UP000216446"/>
    </source>
</evidence>
<dbReference type="InParanoid" id="A0A259TVZ6"/>
<gene>
    <name evidence="6" type="ORF">BSZ36_02145</name>
</gene>
<keyword evidence="4" id="KW-0472">Membrane</keyword>
<sequence>MSYDAYADLDPDALTLRDRLATDRTVLANERTLLAHVRTALGLIGGGGALIYLGNDSLVAIGVVFMTIAPMAFGYGLWRYLRVRKKLKPLLAKPVVG</sequence>
<comment type="caution">
    <text evidence="6">The sequence shown here is derived from an EMBL/GenBank/DDBJ whole genome shotgun (WGS) entry which is preliminary data.</text>
</comment>
<evidence type="ECO:0000256" key="1">
    <source>
        <dbReference type="ARBA" id="ARBA00004127"/>
    </source>
</evidence>
<feature type="domain" description="DUF202" evidence="5">
    <location>
        <begin position="24"/>
        <end position="85"/>
    </location>
</feature>
<dbReference type="Pfam" id="PF02656">
    <property type="entry name" value="DUF202"/>
    <property type="match status" value="1"/>
</dbReference>
<organism evidence="6 7">
    <name type="scientific">Rubricoccus marinus</name>
    <dbReference type="NCBI Taxonomy" id="716817"/>
    <lineage>
        <taxon>Bacteria</taxon>
        <taxon>Pseudomonadati</taxon>
        <taxon>Rhodothermota</taxon>
        <taxon>Rhodothermia</taxon>
        <taxon>Rhodothermales</taxon>
        <taxon>Rubricoccaceae</taxon>
        <taxon>Rubricoccus</taxon>
    </lineage>
</organism>
<evidence type="ECO:0000256" key="2">
    <source>
        <dbReference type="ARBA" id="ARBA00022692"/>
    </source>
</evidence>
<proteinExistence type="predicted"/>
<dbReference type="Proteomes" id="UP000216446">
    <property type="component" value="Unassembled WGS sequence"/>
</dbReference>
<dbReference type="AlphaFoldDB" id="A0A259TVZ6"/>
<comment type="subcellular location">
    <subcellularLocation>
        <location evidence="1">Endomembrane system</location>
        <topology evidence="1">Multi-pass membrane protein</topology>
    </subcellularLocation>
</comment>
<evidence type="ECO:0000313" key="6">
    <source>
        <dbReference type="EMBL" id="OZC01891.1"/>
    </source>
</evidence>
<keyword evidence="3" id="KW-1133">Transmembrane helix</keyword>
<evidence type="ECO:0000259" key="5">
    <source>
        <dbReference type="Pfam" id="PF02656"/>
    </source>
</evidence>
<keyword evidence="2" id="KW-0812">Transmembrane</keyword>
<dbReference type="EMBL" id="MQWB01000001">
    <property type="protein sequence ID" value="OZC01891.1"/>
    <property type="molecule type" value="Genomic_DNA"/>
</dbReference>
<accession>A0A259TVZ6</accession>
<dbReference type="GO" id="GO:0012505">
    <property type="term" value="C:endomembrane system"/>
    <property type="evidence" value="ECO:0007669"/>
    <property type="project" value="UniProtKB-SubCell"/>
</dbReference>
<dbReference type="InterPro" id="IPR003807">
    <property type="entry name" value="DUF202"/>
</dbReference>
<keyword evidence="7" id="KW-1185">Reference proteome</keyword>